<dbReference type="PANTHER" id="PTHR34322">
    <property type="entry name" value="TRANSPOSASE, Y1_TNP DOMAIN-CONTAINING"/>
    <property type="match status" value="1"/>
</dbReference>
<dbReference type="SMART" id="SM01321">
    <property type="entry name" value="Y1_Tnp"/>
    <property type="match status" value="1"/>
</dbReference>
<accession>A0A1G7DCZ6</accession>
<dbReference type="GO" id="GO:0006313">
    <property type="term" value="P:DNA transposition"/>
    <property type="evidence" value="ECO:0007669"/>
    <property type="project" value="InterPro"/>
</dbReference>
<dbReference type="OrthoDB" id="9800147at2"/>
<dbReference type="AlphaFoldDB" id="A0A1G7DCZ6"/>
<feature type="domain" description="Transposase IS200-like" evidence="1">
    <location>
        <begin position="9"/>
        <end position="123"/>
    </location>
</feature>
<dbReference type="STRING" id="57664.SAMN05661003_11328"/>
<sequence length="218" mass="25261">MARIARIIAPGLPHHVTQRGNRRQQTFFCDEDYLVYLDLMAQWCRHYNVAVWAWCLMPNHVHLIAVPQAAEGLPRAVGEAHRRYTRHINFRENWRGHLWQGRFASFPMDEQYLLATARYIEMNPVAAGLAAQPEDYRWSSARAHLAGKDDELVNVAPLLELVPDWRQFLKLSTSEELDLLYRHERTGRPMGDSGFVEKLEQALGRVLQPQKPGPRKKS</sequence>
<dbReference type="PANTHER" id="PTHR34322:SF2">
    <property type="entry name" value="TRANSPOSASE IS200-LIKE DOMAIN-CONTAINING PROTEIN"/>
    <property type="match status" value="1"/>
</dbReference>
<gene>
    <name evidence="2" type="ORF">SAMN05661003_11328</name>
</gene>
<evidence type="ECO:0000259" key="1">
    <source>
        <dbReference type="SMART" id="SM01321"/>
    </source>
</evidence>
<organism evidence="2 3">
    <name type="scientific">Desulfuromonas thiophila</name>
    <dbReference type="NCBI Taxonomy" id="57664"/>
    <lineage>
        <taxon>Bacteria</taxon>
        <taxon>Pseudomonadati</taxon>
        <taxon>Thermodesulfobacteriota</taxon>
        <taxon>Desulfuromonadia</taxon>
        <taxon>Desulfuromonadales</taxon>
        <taxon>Desulfuromonadaceae</taxon>
        <taxon>Desulfuromonas</taxon>
    </lineage>
</organism>
<evidence type="ECO:0000313" key="3">
    <source>
        <dbReference type="Proteomes" id="UP000243205"/>
    </source>
</evidence>
<reference evidence="3" key="1">
    <citation type="submission" date="2016-10" db="EMBL/GenBank/DDBJ databases">
        <authorList>
            <person name="Varghese N."/>
            <person name="Submissions S."/>
        </authorList>
    </citation>
    <scope>NUCLEOTIDE SEQUENCE [LARGE SCALE GENOMIC DNA]</scope>
    <source>
        <strain evidence="3">DSM 8987</strain>
    </source>
</reference>
<dbReference type="RefSeq" id="WP_092079416.1">
    <property type="nucleotide sequence ID" value="NZ_FNAQ01000013.1"/>
</dbReference>
<dbReference type="Pfam" id="PF01797">
    <property type="entry name" value="Y1_Tnp"/>
    <property type="match status" value="1"/>
</dbReference>
<proteinExistence type="predicted"/>
<protein>
    <submittedName>
        <fullName evidence="2">Putative transposase</fullName>
    </submittedName>
</protein>
<dbReference type="EMBL" id="FNAQ01000013">
    <property type="protein sequence ID" value="SDE49508.1"/>
    <property type="molecule type" value="Genomic_DNA"/>
</dbReference>
<evidence type="ECO:0000313" key="2">
    <source>
        <dbReference type="EMBL" id="SDE49508.1"/>
    </source>
</evidence>
<dbReference type="GO" id="GO:0004803">
    <property type="term" value="F:transposase activity"/>
    <property type="evidence" value="ECO:0007669"/>
    <property type="project" value="InterPro"/>
</dbReference>
<name>A0A1G7DCZ6_9BACT</name>
<keyword evidence="3" id="KW-1185">Reference proteome</keyword>
<dbReference type="Gene3D" id="3.30.70.1290">
    <property type="entry name" value="Transposase IS200-like"/>
    <property type="match status" value="1"/>
</dbReference>
<dbReference type="Proteomes" id="UP000243205">
    <property type="component" value="Unassembled WGS sequence"/>
</dbReference>
<dbReference type="GO" id="GO:0003677">
    <property type="term" value="F:DNA binding"/>
    <property type="evidence" value="ECO:0007669"/>
    <property type="project" value="InterPro"/>
</dbReference>
<dbReference type="InterPro" id="IPR036515">
    <property type="entry name" value="Transposase_17_sf"/>
</dbReference>
<dbReference type="SUPFAM" id="SSF143422">
    <property type="entry name" value="Transposase IS200-like"/>
    <property type="match status" value="1"/>
</dbReference>
<dbReference type="InterPro" id="IPR002686">
    <property type="entry name" value="Transposase_17"/>
</dbReference>